<protein>
    <submittedName>
        <fullName evidence="1">Protein involved in biosynthesis of mitomycin antibiotics/polyketide fumonisin</fullName>
    </submittedName>
</protein>
<organism evidence="1 2">
    <name type="scientific">Chthonomonas calidirosea (strain DSM 23976 / ICMP 18418 / T49)</name>
    <dbReference type="NCBI Taxonomy" id="1303518"/>
    <lineage>
        <taxon>Bacteria</taxon>
        <taxon>Bacillati</taxon>
        <taxon>Armatimonadota</taxon>
        <taxon>Chthonomonadia</taxon>
        <taxon>Chthonomonadales</taxon>
        <taxon>Chthonomonadaceae</taxon>
        <taxon>Chthonomonas</taxon>
    </lineage>
</organism>
<dbReference type="AlphaFoldDB" id="S0EV79"/>
<dbReference type="EMBL" id="HF951689">
    <property type="protein sequence ID" value="CCW35637.1"/>
    <property type="molecule type" value="Genomic_DNA"/>
</dbReference>
<sequence length="257" mass="28628">MLTPEQLDFYRENGYLLVKRLLTQEEAALYRKACHALAERLSAMRNIDATWGSAKQAVAGAEKTVVLHCHDVQFYDALFTRLITDPRLTDAAAEIIGSPNVQLHHTKMFIKPPEKGAPFPMHQDAPYFPHERHTMIAAIIHFDDAPIEKGCVRVVPGSHKLGLLEHNPEGGWHLPFEQYPIESAVPCPAEAGDVLFFSYLTIHGSGLNTSNEARTTLLVQMRDPTDKPTQMVHLSRGQGMMLRGIDPTASGKAAWQE</sequence>
<accession>S0EV79</accession>
<gene>
    <name evidence="1" type="ORF">CCALI_01825</name>
</gene>
<dbReference type="Gene3D" id="2.60.120.620">
    <property type="entry name" value="q2cbj1_9rhob like domain"/>
    <property type="match status" value="1"/>
</dbReference>
<dbReference type="InterPro" id="IPR008775">
    <property type="entry name" value="Phytyl_CoA_dOase-like"/>
</dbReference>
<dbReference type="OrthoDB" id="9791262at2"/>
<evidence type="ECO:0000313" key="1">
    <source>
        <dbReference type="EMBL" id="CCW35637.1"/>
    </source>
</evidence>
<dbReference type="GO" id="GO:0005506">
    <property type="term" value="F:iron ion binding"/>
    <property type="evidence" value="ECO:0007669"/>
    <property type="project" value="UniProtKB-ARBA"/>
</dbReference>
<dbReference type="eggNOG" id="COG5285">
    <property type="taxonomic scope" value="Bacteria"/>
</dbReference>
<dbReference type="PATRIC" id="fig|1303518.3.peg.1884"/>
<dbReference type="Proteomes" id="UP000014227">
    <property type="component" value="Chromosome I"/>
</dbReference>
<dbReference type="InParanoid" id="S0EV79"/>
<keyword evidence="2" id="KW-1185">Reference proteome</keyword>
<dbReference type="HOGENOM" id="CLU_048953_6_1_0"/>
<evidence type="ECO:0000313" key="2">
    <source>
        <dbReference type="Proteomes" id="UP000014227"/>
    </source>
</evidence>
<dbReference type="RefSeq" id="WP_016483164.1">
    <property type="nucleotide sequence ID" value="NC_021487.1"/>
</dbReference>
<proteinExistence type="predicted"/>
<dbReference type="PANTHER" id="PTHR20883:SF46">
    <property type="entry name" value="PHYTANOYL-COA HYDROXYLASE"/>
    <property type="match status" value="1"/>
</dbReference>
<dbReference type="Pfam" id="PF05721">
    <property type="entry name" value="PhyH"/>
    <property type="match status" value="1"/>
</dbReference>
<name>S0EV79_CHTCT</name>
<dbReference type="SUPFAM" id="SSF51197">
    <property type="entry name" value="Clavaminate synthase-like"/>
    <property type="match status" value="1"/>
</dbReference>
<dbReference type="STRING" id="454171.CP488_02267"/>
<dbReference type="KEGG" id="ccz:CCALI_01825"/>
<dbReference type="PANTHER" id="PTHR20883">
    <property type="entry name" value="PHYTANOYL-COA DIOXYGENASE DOMAIN CONTAINING 1"/>
    <property type="match status" value="1"/>
</dbReference>
<reference evidence="2" key="1">
    <citation type="submission" date="2013-03" db="EMBL/GenBank/DDBJ databases">
        <title>Genome sequence of Chthonomonas calidirosea, the first sequenced genome from the Armatimonadetes phylum (formally candidate division OP10).</title>
        <authorList>
            <person name="Lee K.C.Y."/>
            <person name="Morgan X.C."/>
            <person name="Dunfield P.F."/>
            <person name="Tamas I."/>
            <person name="Houghton K.M."/>
            <person name="Vyssotski M."/>
            <person name="Ryan J.L.J."/>
            <person name="Lagutin K."/>
            <person name="McDonald I.R."/>
            <person name="Stott M.B."/>
        </authorList>
    </citation>
    <scope>NUCLEOTIDE SEQUENCE [LARGE SCALE GENOMIC DNA]</scope>
    <source>
        <strain evidence="2">DSM 23976 / ICMP 18418 / T49</strain>
    </source>
</reference>
<dbReference type="GO" id="GO:0016706">
    <property type="term" value="F:2-oxoglutarate-dependent dioxygenase activity"/>
    <property type="evidence" value="ECO:0007669"/>
    <property type="project" value="UniProtKB-ARBA"/>
</dbReference>